<dbReference type="GO" id="GO:0003735">
    <property type="term" value="F:structural constituent of ribosome"/>
    <property type="evidence" value="ECO:0007669"/>
    <property type="project" value="InterPro"/>
</dbReference>
<evidence type="ECO:0000256" key="3">
    <source>
        <dbReference type="ARBA" id="ARBA00023274"/>
    </source>
</evidence>
<keyword evidence="2" id="KW-0689">Ribosomal protein</keyword>
<reference evidence="5 6" key="1">
    <citation type="submission" date="2017-07" db="EMBL/GenBank/DDBJ databases">
        <title>Mechanisms for carbon and nitrogen cycling indicate functional differentiation within the Candidate Phyla Radiation.</title>
        <authorList>
            <person name="Danczak R.E."/>
            <person name="Johnston M.D."/>
            <person name="Kenah C."/>
            <person name="Slattery M."/>
            <person name="Wrighton K.C."/>
            <person name="Wilkins M.J."/>
        </authorList>
    </citation>
    <scope>NUCLEOTIDE SEQUENCE [LARGE SCALE GENOMIC DNA]</scope>
    <source>
        <strain evidence="5">Licking1014_96</strain>
    </source>
</reference>
<sequence>MKISAERRDNEPFERLFRRFNRKIQESGVLTNAKEKRFFLRGTNRNLRRESAIRREIIRKARRLEYRERGVFR</sequence>
<dbReference type="GO" id="GO:1990904">
    <property type="term" value="C:ribonucleoprotein complex"/>
    <property type="evidence" value="ECO:0007669"/>
    <property type="project" value="UniProtKB-KW"/>
</dbReference>
<dbReference type="NCBIfam" id="TIGR00030">
    <property type="entry name" value="S21p"/>
    <property type="match status" value="1"/>
</dbReference>
<dbReference type="EMBL" id="VMGH01000018">
    <property type="protein sequence ID" value="TSC92095.1"/>
    <property type="molecule type" value="Genomic_DNA"/>
</dbReference>
<proteinExistence type="inferred from homology"/>
<dbReference type="AlphaFoldDB" id="A0A554LGZ4"/>
<name>A0A554LGZ4_9BACT</name>
<organism evidence="5 6">
    <name type="scientific">Candidatus Berkelbacteria bacterium Licking1014_96</name>
    <dbReference type="NCBI Taxonomy" id="2017149"/>
    <lineage>
        <taxon>Bacteria</taxon>
        <taxon>Candidatus Berkelbacteria</taxon>
    </lineage>
</organism>
<dbReference type="GO" id="GO:0006412">
    <property type="term" value="P:translation"/>
    <property type="evidence" value="ECO:0007669"/>
    <property type="project" value="InterPro"/>
</dbReference>
<evidence type="ECO:0000313" key="6">
    <source>
        <dbReference type="Proteomes" id="UP000318296"/>
    </source>
</evidence>
<evidence type="ECO:0000313" key="5">
    <source>
        <dbReference type="EMBL" id="TSC92095.1"/>
    </source>
</evidence>
<accession>A0A554LGZ4</accession>
<evidence type="ECO:0000256" key="2">
    <source>
        <dbReference type="ARBA" id="ARBA00022980"/>
    </source>
</evidence>
<gene>
    <name evidence="5" type="ORF">CEN92_138</name>
</gene>
<dbReference type="GO" id="GO:0005840">
    <property type="term" value="C:ribosome"/>
    <property type="evidence" value="ECO:0007669"/>
    <property type="project" value="UniProtKB-KW"/>
</dbReference>
<evidence type="ECO:0000256" key="1">
    <source>
        <dbReference type="ARBA" id="ARBA00006640"/>
    </source>
</evidence>
<protein>
    <recommendedName>
        <fullName evidence="4">Small ribosomal subunit protein bS21</fullName>
    </recommendedName>
</protein>
<dbReference type="Pfam" id="PF01165">
    <property type="entry name" value="Ribosomal_S21"/>
    <property type="match status" value="1"/>
</dbReference>
<comment type="similarity">
    <text evidence="1">Belongs to the bacterial ribosomal protein bS21 family.</text>
</comment>
<evidence type="ECO:0000256" key="4">
    <source>
        <dbReference type="ARBA" id="ARBA00035135"/>
    </source>
</evidence>
<comment type="caution">
    <text evidence="5">The sequence shown here is derived from an EMBL/GenBank/DDBJ whole genome shotgun (WGS) entry which is preliminary data.</text>
</comment>
<dbReference type="Proteomes" id="UP000318296">
    <property type="component" value="Unassembled WGS sequence"/>
</dbReference>
<dbReference type="InterPro" id="IPR001911">
    <property type="entry name" value="Ribosomal_bS21"/>
</dbReference>
<keyword evidence="3" id="KW-0687">Ribonucleoprotein</keyword>